<dbReference type="EMBL" id="MU274923">
    <property type="protein sequence ID" value="KAI0086583.1"/>
    <property type="molecule type" value="Genomic_DNA"/>
</dbReference>
<dbReference type="Proteomes" id="UP001055072">
    <property type="component" value="Unassembled WGS sequence"/>
</dbReference>
<evidence type="ECO:0000313" key="1">
    <source>
        <dbReference type="EMBL" id="KAI0086583.1"/>
    </source>
</evidence>
<keyword evidence="2" id="KW-1185">Reference proteome</keyword>
<organism evidence="1 2">
    <name type="scientific">Irpex rosettiformis</name>
    <dbReference type="NCBI Taxonomy" id="378272"/>
    <lineage>
        <taxon>Eukaryota</taxon>
        <taxon>Fungi</taxon>
        <taxon>Dikarya</taxon>
        <taxon>Basidiomycota</taxon>
        <taxon>Agaricomycotina</taxon>
        <taxon>Agaricomycetes</taxon>
        <taxon>Polyporales</taxon>
        <taxon>Irpicaceae</taxon>
        <taxon>Irpex</taxon>
    </lineage>
</organism>
<reference evidence="1" key="1">
    <citation type="journal article" date="2021" name="Environ. Microbiol.">
        <title>Gene family expansions and transcriptome signatures uncover fungal adaptations to wood decay.</title>
        <authorList>
            <person name="Hage H."/>
            <person name="Miyauchi S."/>
            <person name="Viragh M."/>
            <person name="Drula E."/>
            <person name="Min B."/>
            <person name="Chaduli D."/>
            <person name="Navarro D."/>
            <person name="Favel A."/>
            <person name="Norest M."/>
            <person name="Lesage-Meessen L."/>
            <person name="Balint B."/>
            <person name="Merenyi Z."/>
            <person name="de Eugenio L."/>
            <person name="Morin E."/>
            <person name="Martinez A.T."/>
            <person name="Baldrian P."/>
            <person name="Stursova M."/>
            <person name="Martinez M.J."/>
            <person name="Novotny C."/>
            <person name="Magnuson J.K."/>
            <person name="Spatafora J.W."/>
            <person name="Maurice S."/>
            <person name="Pangilinan J."/>
            <person name="Andreopoulos W."/>
            <person name="LaButti K."/>
            <person name="Hundley H."/>
            <person name="Na H."/>
            <person name="Kuo A."/>
            <person name="Barry K."/>
            <person name="Lipzen A."/>
            <person name="Henrissat B."/>
            <person name="Riley R."/>
            <person name="Ahrendt S."/>
            <person name="Nagy L.G."/>
            <person name="Grigoriev I.V."/>
            <person name="Martin F."/>
            <person name="Rosso M.N."/>
        </authorList>
    </citation>
    <scope>NUCLEOTIDE SEQUENCE</scope>
    <source>
        <strain evidence="1">CBS 384.51</strain>
    </source>
</reference>
<gene>
    <name evidence="1" type="ORF">BDY19DRAFT_960649</name>
</gene>
<evidence type="ECO:0000313" key="2">
    <source>
        <dbReference type="Proteomes" id="UP001055072"/>
    </source>
</evidence>
<accession>A0ACB8TX13</accession>
<name>A0ACB8TX13_9APHY</name>
<sequence length="479" mass="53383">MPSYVYRTKVKESGDGFSLSINATHVLSAGESSSPPTVVKGRPPEDLDVVLKADLVLSFAATADGHPVSGLCLQTSSCLRHVLDYLKSNEHQLGLGMISDMYTSDDVDDRPKVTLSSAWPYGSLGNLQDGGYLSLALEAIHIVFLLQSTENKAAADVFSERAYLPFTTALDHALRKFATLHLTKRYPLIFGEWRRKINSELDYVPSISKSILNIFQRSTNEKFKKRCRRLLSGLEVELSSAESRALLNLAGHLKTSKPIEGETDRAMSNEDLVTLSITRFLRLSVRPAWGKMTRLSSGRCPDLDKEELQIQNEELSDSLETPPSKSRLLTHDLCWDDLSLPSTDMELSPVSNGLGYPLDARDDEDNIFDFQDCQCNGWDDAILDDSRDKESGDNANLGSDGARINKYEDTIFDSPEDFVDDMIYEDEDHGDQVAQDNGFDSSPPELLDDFPWELDSWKQEFFSSSPTDNVGSSVYVAYL</sequence>
<protein>
    <submittedName>
        <fullName evidence="1">Uncharacterized protein</fullName>
    </submittedName>
</protein>
<proteinExistence type="predicted"/>
<comment type="caution">
    <text evidence="1">The sequence shown here is derived from an EMBL/GenBank/DDBJ whole genome shotgun (WGS) entry which is preliminary data.</text>
</comment>